<comment type="caution">
    <text evidence="1">The sequence shown here is derived from an EMBL/GenBank/DDBJ whole genome shotgun (WGS) entry which is preliminary data.</text>
</comment>
<keyword evidence="2" id="KW-1185">Reference proteome</keyword>
<evidence type="ECO:0000313" key="1">
    <source>
        <dbReference type="EMBL" id="GMQ62853.1"/>
    </source>
</evidence>
<protein>
    <submittedName>
        <fullName evidence="1">Uncharacterized protein</fullName>
    </submittedName>
</protein>
<dbReference type="Proteomes" id="UP001374599">
    <property type="component" value="Unassembled WGS sequence"/>
</dbReference>
<gene>
    <name evidence="1" type="ORF">AN2V17_20850</name>
</gene>
<proteinExistence type="predicted"/>
<evidence type="ECO:0000313" key="2">
    <source>
        <dbReference type="Proteomes" id="UP001374599"/>
    </source>
</evidence>
<dbReference type="EMBL" id="BTPU01000031">
    <property type="protein sequence ID" value="GMQ62853.1"/>
    <property type="molecule type" value="Genomic_DNA"/>
</dbReference>
<reference evidence="1" key="1">
    <citation type="submission" date="2023-09" db="EMBL/GenBank/DDBJ databases">
        <title>Vallitalea sediminicola and Vallitalea maricola sp. nov., anaerobic bacteria isolated from marine sediment.</title>
        <authorList>
            <person name="Hirano S."/>
            <person name="Maeda A."/>
            <person name="Terahara T."/>
            <person name="Mori K."/>
            <person name="Hamada M."/>
            <person name="Matsumoto R."/>
            <person name="Kobayashi T."/>
        </authorList>
    </citation>
    <scope>NUCLEOTIDE SEQUENCE</scope>
    <source>
        <strain evidence="1">AN17-2</strain>
    </source>
</reference>
<sequence>MNEILSFGSYLNELLTLRGIDKKHFAFMMNINRSQLYRFLSSEQLPDLEQLNEISQKLSLRVSERKKLFESYECTGYGWEIVKGRKLITDMLDKVDSKTLQKGITYEYIIENPMIINENVSVVPISNKINVINTLLSLLESIKNDSNISAINIIIQPDNKDFVNILTKLLVEIINRKRDLSVKHIIRFKNDFLNKNKLHNLEILKSLIPLSFFEKVYEVYYSTENLKPDAYEAFFPNFISINSETAFVFSEDYENGLLYTSKCQASIQLMNEEFNKILKDCLPLFINLETYEKQSLYMYEYEHILQADTTLVHPENGFYTFPIELIKEKEREQIIPKEIAQILIKRMETFRKRLKKSKALEIISLAGLRNFAATGQLLIYRNIKLSKNERINILKNLLEFVENEENYNLYLMNEENHFYNSNFAIYTIGSELLYIVPSYTNFKITDNIIIRNKGIIESFTDFMYTSFTANNSLVESNEVASVIRNIIKNM</sequence>
<organism evidence="1 2">
    <name type="scientific">Vallitalea maricola</name>
    <dbReference type="NCBI Taxonomy" id="3074433"/>
    <lineage>
        <taxon>Bacteria</taxon>
        <taxon>Bacillati</taxon>
        <taxon>Bacillota</taxon>
        <taxon>Clostridia</taxon>
        <taxon>Lachnospirales</taxon>
        <taxon>Vallitaleaceae</taxon>
        <taxon>Vallitalea</taxon>
    </lineage>
</organism>
<name>A0ACB5UJX7_9FIRM</name>
<accession>A0ACB5UJX7</accession>